<dbReference type="AlphaFoldDB" id="A0A2P6N9W3"/>
<dbReference type="EMBL" id="MDYQ01000139">
    <property type="protein sequence ID" value="PRP80729.1"/>
    <property type="molecule type" value="Genomic_DNA"/>
</dbReference>
<feature type="non-terminal residue" evidence="1">
    <location>
        <position position="886"/>
    </location>
</feature>
<keyword evidence="2" id="KW-1185">Reference proteome</keyword>
<reference evidence="1 2" key="1">
    <citation type="journal article" date="2018" name="Genome Biol. Evol.">
        <title>Multiple Roots of Fruiting Body Formation in Amoebozoa.</title>
        <authorList>
            <person name="Hillmann F."/>
            <person name="Forbes G."/>
            <person name="Novohradska S."/>
            <person name="Ferling I."/>
            <person name="Riege K."/>
            <person name="Groth M."/>
            <person name="Westermann M."/>
            <person name="Marz M."/>
            <person name="Spaller T."/>
            <person name="Winckler T."/>
            <person name="Schaap P."/>
            <person name="Glockner G."/>
        </authorList>
    </citation>
    <scope>NUCLEOTIDE SEQUENCE [LARGE SCALE GENOMIC DNA]</scope>
    <source>
        <strain evidence="1 2">Jena</strain>
    </source>
</reference>
<evidence type="ECO:0000313" key="2">
    <source>
        <dbReference type="Proteomes" id="UP000241769"/>
    </source>
</evidence>
<sequence>MKWRALSQLPGSIVSVLAMFEVRNLEQPQSRRTSHAEVFVFYSRGSITKISSEKDRRVWTAPFTVKKSEEHENGDTGLRLSVGHFLESSKMRRVLLLASLFALVQSQCTFVDQKNLTQAAAGVNEVRLALPPMLSQYLSQNDFEITYQRAETEAITFELNLLEGFGRYTISSSVISNGVVQLSVANVGSITATESTFALVVSLSSGLRPNGFVSLALVILLAALRTERKLALFLILSLVLSVQVSQAKDVCQSHANIILPLSVQTLCVDGNCLNLIDTTTFFNSGDLHGFLFEHFQGSIFNYSCNFIHFGRDACNIAFGCHIICIFGIINYLYIHICYYICCHLCSHFIDCLCGHSIVIINCFFSTWSSTISVTDPSTSSSTFSPSTTISAFINCTEGTVLVDGSCIYIDVCGVPGGDNSTCNRFSLADFCGATAPYRCPDGSCSSSLSLCVVLCPPEQVRCCDGSCGNTTRDCVQSSYSYLTVQDDTIITCPDGLCQSDPNSCLCNDALYKCYDGSCQIDCPIVPVSLMDLKVTTDGGTYAMLRSDTLAPGAQVSVSNSAGNISIVATTITPADEAIGKRLIGINLISPIVRIQGYASDHSYLFSFPSPISFNFSNVTTATDGATCHALLTSEGTFECLDNKTKTFSLSGPSIVTTISGVYGSRGICWYRDACGVCNGVGACNLPYGNICLDGSYCSSGICIITNATINATNIVDSSNSTTDSTVTVGTCGCDASSCPAGYQCDNTSTCQCVVDRCGVCGGLDDCYAKGGEACTVSTDCASGICQSSRCSCDNIHGCTTDQSCHNNTCICDGELDKCGVCNGNGTTCGRPMGADCSKDANCFSGLCLRGVCSCSDSSQCPDPQICSINATCICYNSTVDNCGVCG</sequence>
<dbReference type="InParanoid" id="A0A2P6N9W3"/>
<evidence type="ECO:0000313" key="1">
    <source>
        <dbReference type="EMBL" id="PRP80729.1"/>
    </source>
</evidence>
<gene>
    <name evidence="1" type="ORF">PROFUN_11469</name>
</gene>
<comment type="caution">
    <text evidence="1">The sequence shown here is derived from an EMBL/GenBank/DDBJ whole genome shotgun (WGS) entry which is preliminary data.</text>
</comment>
<name>A0A2P6N9W3_9EUKA</name>
<proteinExistence type="predicted"/>
<dbReference type="Proteomes" id="UP000241769">
    <property type="component" value="Unassembled WGS sequence"/>
</dbReference>
<accession>A0A2P6N9W3</accession>
<organism evidence="1 2">
    <name type="scientific">Planoprotostelium fungivorum</name>
    <dbReference type="NCBI Taxonomy" id="1890364"/>
    <lineage>
        <taxon>Eukaryota</taxon>
        <taxon>Amoebozoa</taxon>
        <taxon>Evosea</taxon>
        <taxon>Variosea</taxon>
        <taxon>Cavosteliida</taxon>
        <taxon>Cavosteliaceae</taxon>
        <taxon>Planoprotostelium</taxon>
    </lineage>
</organism>
<protein>
    <submittedName>
        <fullName evidence="1">Proteoliaisin-like</fullName>
    </submittedName>
</protein>